<proteinExistence type="predicted"/>
<dbReference type="AlphaFoldDB" id="E0UM35"/>
<organism evidence="2 3">
    <name type="scientific">Gloeothece verrucosa (strain PCC 7822)</name>
    <name type="common">Cyanothece sp. (strain PCC 7822)</name>
    <dbReference type="NCBI Taxonomy" id="497965"/>
    <lineage>
        <taxon>Bacteria</taxon>
        <taxon>Bacillati</taxon>
        <taxon>Cyanobacteriota</taxon>
        <taxon>Cyanophyceae</taxon>
        <taxon>Oscillatoriophycideae</taxon>
        <taxon>Chroococcales</taxon>
        <taxon>Aphanothecaceae</taxon>
        <taxon>Gloeothece</taxon>
        <taxon>Gloeothece verrucosa</taxon>
    </lineage>
</organism>
<geneLocation type="plasmid" evidence="2 3">
    <name>Cy782201</name>
</geneLocation>
<evidence type="ECO:0000256" key="1">
    <source>
        <dbReference type="SAM" id="Coils"/>
    </source>
</evidence>
<reference evidence="3" key="1">
    <citation type="journal article" date="2011" name="MBio">
        <title>Novel metabolic attributes of the genus Cyanothece, comprising a group of unicellular nitrogen-fixing Cyanobacteria.</title>
        <authorList>
            <person name="Bandyopadhyay A."/>
            <person name="Elvitigala T."/>
            <person name="Welsh E."/>
            <person name="Stockel J."/>
            <person name="Liberton M."/>
            <person name="Min H."/>
            <person name="Sherman L.A."/>
            <person name="Pakrasi H.B."/>
        </authorList>
    </citation>
    <scope>NUCLEOTIDE SEQUENCE [LARGE SCALE GENOMIC DNA]</scope>
    <source>
        <strain evidence="3">PCC 7822</strain>
        <plasmid evidence="3">Cy782201</plasmid>
    </source>
</reference>
<dbReference type="Proteomes" id="UP000008206">
    <property type="component" value="Plasmid Cy782201"/>
</dbReference>
<accession>E0UM35</accession>
<keyword evidence="2" id="KW-0614">Plasmid</keyword>
<feature type="coiled-coil region" evidence="1">
    <location>
        <begin position="266"/>
        <end position="328"/>
    </location>
</feature>
<dbReference type="KEGG" id="cyj:Cyan7822_6194"/>
<keyword evidence="1" id="KW-0175">Coiled coil</keyword>
<keyword evidence="3" id="KW-1185">Reference proteome</keyword>
<evidence type="ECO:0000313" key="2">
    <source>
        <dbReference type="EMBL" id="ADN18015.1"/>
    </source>
</evidence>
<dbReference type="RefSeq" id="WP_013334765.1">
    <property type="nucleotide sequence ID" value="NC_014533.1"/>
</dbReference>
<dbReference type="HOGENOM" id="CLU_482113_0_0_3"/>
<sequence>MITDLNHSHCRNRFHVTLLPESNFDARLSFEAPCEAVEADEIPDLEEICADDRALKSFVIRGVERIKRSRYLLFKEIYKLGCFIDGVKKKSSDDQFDKIRLILREDIGISENEQNTALKLYRTIKALPDPRRRQLASIDKPIWNLSLLNKLCQLSEQKWEEFSCSLAKLKRRAKLGYSSLKNLIESFIPPKYLKGGQPFKDIDRELIQSKLKLSQDILTTIVEKAQENAAHREDPTLQTDDVISALTEAGYDTAAILPPPYKKSNLAQAKAQAEQAQKIAKHAIATSKQLSLQLEEEKSKSAEAIARLEALQAEKKHLELELAKSKTATPLKNVLSFAGTASNNNILKFSVAGTQAQINPQNFGSFEDALTAATQQIAAIAESQIAKIKAHSSGLLSNLEAKLGIQLSHEELPDVGNILLRPTEDETISLSVASEPVQANASINIPNLEEVTTSPIDDAASGEFSHDPIDAHPETLAESGMASVFQKGGNSTATASCELQQAQRFVKGAIVGLLDKTRLEFVKRGKMISTTGQQVLVHFFDGKTGHFNLNDLCILEMPQTYKGFA</sequence>
<evidence type="ECO:0000313" key="3">
    <source>
        <dbReference type="Proteomes" id="UP000008206"/>
    </source>
</evidence>
<protein>
    <submittedName>
        <fullName evidence="2">Uncharacterized protein</fullName>
    </submittedName>
</protein>
<dbReference type="EMBL" id="CP002199">
    <property type="protein sequence ID" value="ADN18015.1"/>
    <property type="molecule type" value="Genomic_DNA"/>
</dbReference>
<gene>
    <name evidence="2" type="ordered locus">Cyan7822_6194</name>
</gene>
<name>E0UM35_GLOV7</name>